<feature type="signal peptide" evidence="1">
    <location>
        <begin position="1"/>
        <end position="21"/>
    </location>
</feature>
<feature type="domain" description="FMN-binding" evidence="2">
    <location>
        <begin position="66"/>
        <end position="137"/>
    </location>
</feature>
<evidence type="ECO:0000256" key="1">
    <source>
        <dbReference type="SAM" id="SignalP"/>
    </source>
</evidence>
<reference evidence="3" key="2">
    <citation type="journal article" date="2021" name="J Anim Sci Technol">
        <title>Complete genome sequence of Paenibacillus konkukensis sp. nov. SK3146 as a potential probiotic strain.</title>
        <authorList>
            <person name="Jung H.I."/>
            <person name="Park S."/>
            <person name="Niu K.M."/>
            <person name="Lee S.W."/>
            <person name="Kothari D."/>
            <person name="Yi K.J."/>
            <person name="Kim S.K."/>
        </authorList>
    </citation>
    <scope>NUCLEOTIDE SEQUENCE</scope>
    <source>
        <strain evidence="3">SK3146</strain>
    </source>
</reference>
<dbReference type="Pfam" id="PF04205">
    <property type="entry name" value="FMN_bind"/>
    <property type="match status" value="1"/>
</dbReference>
<evidence type="ECO:0000313" key="4">
    <source>
        <dbReference type="Proteomes" id="UP001057134"/>
    </source>
</evidence>
<accession>A0ABY4RED7</accession>
<gene>
    <name evidence="3" type="ORF">SK3146_00162</name>
</gene>
<dbReference type="Proteomes" id="UP001057134">
    <property type="component" value="Chromosome"/>
</dbReference>
<organism evidence="3 4">
    <name type="scientific">Paenibacillus konkukensis</name>
    <dbReference type="NCBI Taxonomy" id="2020716"/>
    <lineage>
        <taxon>Bacteria</taxon>
        <taxon>Bacillati</taxon>
        <taxon>Bacillota</taxon>
        <taxon>Bacilli</taxon>
        <taxon>Bacillales</taxon>
        <taxon>Paenibacillaceae</taxon>
        <taxon>Paenibacillus</taxon>
    </lineage>
</organism>
<evidence type="ECO:0000313" key="3">
    <source>
        <dbReference type="EMBL" id="UQZ81006.1"/>
    </source>
</evidence>
<evidence type="ECO:0000259" key="2">
    <source>
        <dbReference type="SMART" id="SM00900"/>
    </source>
</evidence>
<reference evidence="3" key="1">
    <citation type="submission" date="2018-02" db="EMBL/GenBank/DDBJ databases">
        <authorList>
            <person name="Kim S.-K."/>
            <person name="Jung H.-I."/>
            <person name="Lee S.-W."/>
        </authorList>
    </citation>
    <scope>NUCLEOTIDE SEQUENCE</scope>
    <source>
        <strain evidence="3">SK3146</strain>
    </source>
</reference>
<keyword evidence="1" id="KW-0732">Signal</keyword>
<dbReference type="Gene3D" id="3.90.1010.20">
    <property type="match status" value="1"/>
</dbReference>
<name>A0ABY4RED7_9BACL</name>
<dbReference type="InterPro" id="IPR007329">
    <property type="entry name" value="FMN-bd"/>
</dbReference>
<dbReference type="RefSeq" id="WP_249863274.1">
    <property type="nucleotide sequence ID" value="NZ_CP027059.1"/>
</dbReference>
<dbReference type="EMBL" id="CP027059">
    <property type="protein sequence ID" value="UQZ81006.1"/>
    <property type="molecule type" value="Genomic_DNA"/>
</dbReference>
<feature type="chain" id="PRO_5046643225" evidence="1">
    <location>
        <begin position="22"/>
        <end position="140"/>
    </location>
</feature>
<dbReference type="SMART" id="SM00900">
    <property type="entry name" value="FMN_bind"/>
    <property type="match status" value="1"/>
</dbReference>
<keyword evidence="4" id="KW-1185">Reference proteome</keyword>
<proteinExistence type="predicted"/>
<protein>
    <submittedName>
        <fullName evidence="3">FMN-binding domain protein</fullName>
    </submittedName>
</protein>
<sequence>MAKLNKKWVVLCSTAIAVVYAAGYAATETQASIDQTATYVRTDQPYTNVSSRKYKDGTYTGMGRNRRGSIQVAVTVQNDNITDVEISDFAMHYSERDVAGLPKEVLQKQSAQVKNVSGATYSTQAFRDAVQDALAQAMNA</sequence>